<protein>
    <submittedName>
        <fullName evidence="3">Uncharacterized protein</fullName>
    </submittedName>
</protein>
<accession>A0AA96WK63</accession>
<feature type="compositionally biased region" description="Low complexity" evidence="1">
    <location>
        <begin position="149"/>
        <end position="166"/>
    </location>
</feature>
<organism evidence="3">
    <name type="scientific">Leptolyngbya sp. NK1-12</name>
    <dbReference type="NCBI Taxonomy" id="2547451"/>
    <lineage>
        <taxon>Bacteria</taxon>
        <taxon>Bacillati</taxon>
        <taxon>Cyanobacteriota</taxon>
        <taxon>Cyanophyceae</taxon>
        <taxon>Leptolyngbyales</taxon>
        <taxon>Leptolyngbyaceae</taxon>
        <taxon>Leptolyngbya group</taxon>
        <taxon>Leptolyngbya</taxon>
    </lineage>
</organism>
<dbReference type="AlphaFoldDB" id="A0AA96WK63"/>
<evidence type="ECO:0000256" key="1">
    <source>
        <dbReference type="SAM" id="MobiDB-lite"/>
    </source>
</evidence>
<dbReference type="RefSeq" id="WP_316434386.1">
    <property type="nucleotide sequence ID" value="NZ_CP053586.1"/>
</dbReference>
<keyword evidence="2" id="KW-0812">Transmembrane</keyword>
<feature type="transmembrane region" description="Helical" evidence="2">
    <location>
        <begin position="181"/>
        <end position="199"/>
    </location>
</feature>
<reference evidence="3" key="1">
    <citation type="submission" date="2020-05" db="EMBL/GenBank/DDBJ databases">
        <authorList>
            <person name="Zhu T."/>
            <person name="Keshari N."/>
            <person name="Lu X."/>
        </authorList>
    </citation>
    <scope>NUCLEOTIDE SEQUENCE</scope>
    <source>
        <strain evidence="3">NK1-12</strain>
    </source>
</reference>
<sequence>MELKQEADIRQYIETWLKQQGISFEREVVCGNGVRADLVTPDMVIEIKKYLNRGAMYQAHGQGVAYQKLLNKPKLLIIGLAPPSESRYQEAQRIAENIRSETVQVVFLDKDPRWELAVASAQSPASSSKSASKPPVLLPFEPVPASASESAKSAKSAASKSSKASEPTAQEQPSGSGMKDFWVLLLLILFFLWIRAAIWRNQPTEVPTMQPSPEVVP</sequence>
<evidence type="ECO:0000313" key="3">
    <source>
        <dbReference type="EMBL" id="WNZ22841.1"/>
    </source>
</evidence>
<gene>
    <name evidence="3" type="ORF">HJG54_08210</name>
</gene>
<keyword evidence="2" id="KW-0472">Membrane</keyword>
<proteinExistence type="predicted"/>
<feature type="region of interest" description="Disordered" evidence="1">
    <location>
        <begin position="149"/>
        <end position="175"/>
    </location>
</feature>
<dbReference type="EMBL" id="CP053586">
    <property type="protein sequence ID" value="WNZ22841.1"/>
    <property type="molecule type" value="Genomic_DNA"/>
</dbReference>
<keyword evidence="2" id="KW-1133">Transmembrane helix</keyword>
<name>A0AA96WK63_9CYAN</name>
<evidence type="ECO:0000256" key="2">
    <source>
        <dbReference type="SAM" id="Phobius"/>
    </source>
</evidence>